<evidence type="ECO:0000313" key="2">
    <source>
        <dbReference type="Proteomes" id="UP000724874"/>
    </source>
</evidence>
<keyword evidence="2" id="KW-1185">Reference proteome</keyword>
<reference evidence="1" key="1">
    <citation type="submission" date="2020-11" db="EMBL/GenBank/DDBJ databases">
        <authorList>
            <consortium name="DOE Joint Genome Institute"/>
            <person name="Ahrendt S."/>
            <person name="Riley R."/>
            <person name="Andreopoulos W."/>
            <person name="LaButti K."/>
            <person name="Pangilinan J."/>
            <person name="Ruiz-duenas F.J."/>
            <person name="Barrasa J.M."/>
            <person name="Sanchez-Garcia M."/>
            <person name="Camarero S."/>
            <person name="Miyauchi S."/>
            <person name="Serrano A."/>
            <person name="Linde D."/>
            <person name="Babiker R."/>
            <person name="Drula E."/>
            <person name="Ayuso-Fernandez I."/>
            <person name="Pacheco R."/>
            <person name="Padilla G."/>
            <person name="Ferreira P."/>
            <person name="Barriuso J."/>
            <person name="Kellner H."/>
            <person name="Castanera R."/>
            <person name="Alfaro M."/>
            <person name="Ramirez L."/>
            <person name="Pisabarro A.G."/>
            <person name="Kuo A."/>
            <person name="Tritt A."/>
            <person name="Lipzen A."/>
            <person name="He G."/>
            <person name="Yan M."/>
            <person name="Ng V."/>
            <person name="Cullen D."/>
            <person name="Martin F."/>
            <person name="Rosso M.-N."/>
            <person name="Henrissat B."/>
            <person name="Hibbett D."/>
            <person name="Martinez A.T."/>
            <person name="Grigoriev I.V."/>
        </authorList>
    </citation>
    <scope>NUCLEOTIDE SEQUENCE</scope>
    <source>
        <strain evidence="1">AH 44721</strain>
    </source>
</reference>
<sequence>MSYIWSDLRDNHLKRLIDNLVQANPSVPITLSVLESYPSQSLGPNSSIPRQYSGYYDSLHDLTFNPNPANKITAGRVDNCIEILDSMKAQTQLAALHLIIVAATTPSDDNSLAFSGTGYSPWISLAQKMSEKKIHCHIVVSSQKTAIPFGGCLARHNHAN</sequence>
<dbReference type="Proteomes" id="UP000724874">
    <property type="component" value="Unassembled WGS sequence"/>
</dbReference>
<protein>
    <submittedName>
        <fullName evidence="1">Uncharacterized protein</fullName>
    </submittedName>
</protein>
<proteinExistence type="predicted"/>
<gene>
    <name evidence="1" type="ORF">CPB84DRAFT_1769434</name>
</gene>
<dbReference type="AlphaFoldDB" id="A0A9P5NVZ8"/>
<evidence type="ECO:0000313" key="1">
    <source>
        <dbReference type="EMBL" id="KAF8907073.1"/>
    </source>
</evidence>
<accession>A0A9P5NVZ8</accession>
<dbReference type="EMBL" id="JADNYJ010000016">
    <property type="protein sequence ID" value="KAF8907073.1"/>
    <property type="molecule type" value="Genomic_DNA"/>
</dbReference>
<dbReference type="OrthoDB" id="3263163at2759"/>
<organism evidence="1 2">
    <name type="scientific">Gymnopilus junonius</name>
    <name type="common">Spectacular rustgill mushroom</name>
    <name type="synonym">Gymnopilus spectabilis subsp. junonius</name>
    <dbReference type="NCBI Taxonomy" id="109634"/>
    <lineage>
        <taxon>Eukaryota</taxon>
        <taxon>Fungi</taxon>
        <taxon>Dikarya</taxon>
        <taxon>Basidiomycota</taxon>
        <taxon>Agaricomycotina</taxon>
        <taxon>Agaricomycetes</taxon>
        <taxon>Agaricomycetidae</taxon>
        <taxon>Agaricales</taxon>
        <taxon>Agaricineae</taxon>
        <taxon>Hymenogastraceae</taxon>
        <taxon>Gymnopilus</taxon>
    </lineage>
</organism>
<comment type="caution">
    <text evidence="1">The sequence shown here is derived from an EMBL/GenBank/DDBJ whole genome shotgun (WGS) entry which is preliminary data.</text>
</comment>
<name>A0A9P5NVZ8_GYMJU</name>